<dbReference type="AlphaFoldDB" id="A0A1I5UX86"/>
<comment type="catalytic activity">
    <reaction evidence="4">
        <text>Cleavage of hydrophobic, N-terminal signal or leader sequences from secreted and periplasmic proteins.</text>
        <dbReference type="EC" id="3.4.21.89"/>
    </reaction>
</comment>
<evidence type="ECO:0000256" key="3">
    <source>
        <dbReference type="PIRSR" id="PIRSR600223-1"/>
    </source>
</evidence>
<dbReference type="InterPro" id="IPR000223">
    <property type="entry name" value="Pept_S26A_signal_pept_1"/>
</dbReference>
<dbReference type="CDD" id="cd06530">
    <property type="entry name" value="S26_SPase_I"/>
    <property type="match status" value="2"/>
</dbReference>
<dbReference type="NCBIfam" id="TIGR02227">
    <property type="entry name" value="sigpep_I_bact"/>
    <property type="match status" value="1"/>
</dbReference>
<protein>
    <recommendedName>
        <fullName evidence="2 4">Signal peptidase I</fullName>
        <ecNumber evidence="4">3.4.21.89</ecNumber>
    </recommendedName>
</protein>
<proteinExistence type="inferred from homology"/>
<dbReference type="EC" id="3.4.21.89" evidence="4"/>
<feature type="active site" evidence="3">
    <location>
        <position position="126"/>
    </location>
</feature>
<dbReference type="EMBL" id="FOXH01000008">
    <property type="protein sequence ID" value="SFP99829.1"/>
    <property type="molecule type" value="Genomic_DNA"/>
</dbReference>
<gene>
    <name evidence="6" type="ORF">SAMN04515674_10899</name>
</gene>
<evidence type="ECO:0000313" key="6">
    <source>
        <dbReference type="EMBL" id="SFP99829.1"/>
    </source>
</evidence>
<dbReference type="GO" id="GO:0016020">
    <property type="term" value="C:membrane"/>
    <property type="evidence" value="ECO:0007669"/>
    <property type="project" value="UniProtKB-SubCell"/>
</dbReference>
<dbReference type="GO" id="GO:0006465">
    <property type="term" value="P:signal peptide processing"/>
    <property type="evidence" value="ECO:0007669"/>
    <property type="project" value="InterPro"/>
</dbReference>
<dbReference type="PANTHER" id="PTHR43390:SF1">
    <property type="entry name" value="CHLOROPLAST PROCESSING PEPTIDASE"/>
    <property type="match status" value="1"/>
</dbReference>
<evidence type="ECO:0000259" key="5">
    <source>
        <dbReference type="Pfam" id="PF10502"/>
    </source>
</evidence>
<feature type="domain" description="Peptidase S26" evidence="5">
    <location>
        <begin position="6"/>
        <end position="169"/>
    </location>
</feature>
<dbReference type="Pfam" id="PF10502">
    <property type="entry name" value="Peptidase_S26"/>
    <property type="match status" value="2"/>
</dbReference>
<evidence type="ECO:0000256" key="1">
    <source>
        <dbReference type="ARBA" id="ARBA00009370"/>
    </source>
</evidence>
<dbReference type="InterPro" id="IPR036286">
    <property type="entry name" value="LexA/Signal_pep-like_sf"/>
</dbReference>
<keyword evidence="4" id="KW-0378">Hydrolase</keyword>
<dbReference type="GO" id="GO:0009003">
    <property type="term" value="F:signal peptidase activity"/>
    <property type="evidence" value="ECO:0007669"/>
    <property type="project" value="UniProtKB-EC"/>
</dbReference>
<accession>A0A1I5UX86</accession>
<dbReference type="SUPFAM" id="SSF51306">
    <property type="entry name" value="LexA/Signal peptidase"/>
    <property type="match status" value="1"/>
</dbReference>
<comment type="subcellular location">
    <subcellularLocation>
        <location evidence="4">Membrane</location>
        <topology evidence="4">Single-pass type II membrane protein</topology>
    </subcellularLocation>
</comment>
<name>A0A1I5UX86_9BACT</name>
<evidence type="ECO:0000313" key="7">
    <source>
        <dbReference type="Proteomes" id="UP000199306"/>
    </source>
</evidence>
<dbReference type="InterPro" id="IPR019533">
    <property type="entry name" value="Peptidase_S26"/>
</dbReference>
<sequence length="386" mass="44215">MKSAFREWIDSVAFAVVAATLIRFFFFEAFTIPTPSMESSLMVGDYLFVSKLHYGIRTPKTPLQVPLTHQKIWGTNIPSYLDWINLPVFRLPGFGKPQSGEAIVFNVPDFPDDGNAPLDLRTYYIKRCIGVPGDVVEIRDMQVFLNGKAMKNPLRMQNQYELTTAQPLDKSFFDQYHITPEYSNDFDYLAEKTDSVTSKRVYVYLVSTSPEHVQSMLQSKAILSAVAATKREKGKPFYKQAQDGSFHGELSQFIPDSFGWNSDWFGPLTVPKEGWTIPLTARNIDLYGMVIRDYEGYRRKDGTSSVVIQGDKVTIDGKVVTSYTFRQDYYFLMGDNRHNSEDCRFWGFVPFDHVVGKAVFVWMSLAPAKGLFNGKIRWDRIFRTID</sequence>
<keyword evidence="4" id="KW-1133">Transmembrane helix</keyword>
<keyword evidence="4" id="KW-0645">Protease</keyword>
<keyword evidence="4" id="KW-0472">Membrane</keyword>
<dbReference type="PRINTS" id="PR00727">
    <property type="entry name" value="LEADERPTASE"/>
</dbReference>
<dbReference type="Gene3D" id="2.10.109.10">
    <property type="entry name" value="Umud Fragment, subunit A"/>
    <property type="match status" value="2"/>
</dbReference>
<keyword evidence="4" id="KW-0812">Transmembrane</keyword>
<organism evidence="6 7">
    <name type="scientific">Pseudarcicella hirudinis</name>
    <dbReference type="NCBI Taxonomy" id="1079859"/>
    <lineage>
        <taxon>Bacteria</taxon>
        <taxon>Pseudomonadati</taxon>
        <taxon>Bacteroidota</taxon>
        <taxon>Cytophagia</taxon>
        <taxon>Cytophagales</taxon>
        <taxon>Flectobacillaceae</taxon>
        <taxon>Pseudarcicella</taxon>
    </lineage>
</organism>
<feature type="domain" description="Peptidase S26" evidence="5">
    <location>
        <begin position="325"/>
        <end position="363"/>
    </location>
</feature>
<dbReference type="PANTHER" id="PTHR43390">
    <property type="entry name" value="SIGNAL PEPTIDASE I"/>
    <property type="match status" value="1"/>
</dbReference>
<reference evidence="6 7" key="1">
    <citation type="submission" date="2016-10" db="EMBL/GenBank/DDBJ databases">
        <authorList>
            <person name="de Groot N.N."/>
        </authorList>
    </citation>
    <scope>NUCLEOTIDE SEQUENCE [LARGE SCALE GENOMIC DNA]</scope>
    <source>
        <strain evidence="7">E92,LMG 26720,CCM 7988</strain>
    </source>
</reference>
<evidence type="ECO:0000256" key="4">
    <source>
        <dbReference type="RuleBase" id="RU362042"/>
    </source>
</evidence>
<comment type="similarity">
    <text evidence="1 4">Belongs to the peptidase S26 family.</text>
</comment>
<feature type="transmembrane region" description="Helical" evidence="4">
    <location>
        <begin position="12"/>
        <end position="32"/>
    </location>
</feature>
<dbReference type="STRING" id="1079859.SAMN04515674_10899"/>
<evidence type="ECO:0000256" key="2">
    <source>
        <dbReference type="ARBA" id="ARBA00019232"/>
    </source>
</evidence>
<keyword evidence="7" id="KW-1185">Reference proteome</keyword>
<dbReference type="GO" id="GO:0004252">
    <property type="term" value="F:serine-type endopeptidase activity"/>
    <property type="evidence" value="ECO:0007669"/>
    <property type="project" value="InterPro"/>
</dbReference>
<dbReference type="Proteomes" id="UP000199306">
    <property type="component" value="Unassembled WGS sequence"/>
</dbReference>
<feature type="active site" evidence="3">
    <location>
        <position position="36"/>
    </location>
</feature>